<reference evidence="1" key="1">
    <citation type="submission" date="2022-08" db="EMBL/GenBank/DDBJ databases">
        <authorList>
            <consortium name="DOE Joint Genome Institute"/>
            <person name="Min B."/>
            <person name="Riley R."/>
            <person name="Sierra-Patev S."/>
            <person name="Naranjo-Ortiz M."/>
            <person name="Looney B."/>
            <person name="Konkel Z."/>
            <person name="Slot J.C."/>
            <person name="Sakamoto Y."/>
            <person name="Steenwyk J.L."/>
            <person name="Rokas A."/>
            <person name="Carro J."/>
            <person name="Camarero S."/>
            <person name="Ferreira P."/>
            <person name="Molpeceres G."/>
            <person name="Ruiz-Duenas F.J."/>
            <person name="Serrano A."/>
            <person name="Henrissat B."/>
            <person name="Drula E."/>
            <person name="Hughes K.W."/>
            <person name="Mata J.L."/>
            <person name="Ishikawa N.K."/>
            <person name="Vargas-Isla R."/>
            <person name="Ushijima S."/>
            <person name="Smith C.A."/>
            <person name="Ahrendt S."/>
            <person name="Andreopoulos W."/>
            <person name="He G."/>
            <person name="Labutti K."/>
            <person name="Lipzen A."/>
            <person name="Ng V."/>
            <person name="Sandor L."/>
            <person name="Barry K."/>
            <person name="Martinez A.T."/>
            <person name="Xiao Y."/>
            <person name="Gibbons J.G."/>
            <person name="Terashima K."/>
            <person name="Hibbett D.S."/>
            <person name="Grigoriev I.V."/>
        </authorList>
    </citation>
    <scope>NUCLEOTIDE SEQUENCE</scope>
    <source>
        <strain evidence="1">TFB9207</strain>
    </source>
</reference>
<dbReference type="Proteomes" id="UP001163846">
    <property type="component" value="Unassembled WGS sequence"/>
</dbReference>
<evidence type="ECO:0000313" key="1">
    <source>
        <dbReference type="EMBL" id="KAJ3837461.1"/>
    </source>
</evidence>
<gene>
    <name evidence="1" type="ORF">F5878DRAFT_216178</name>
</gene>
<comment type="caution">
    <text evidence="1">The sequence shown here is derived from an EMBL/GenBank/DDBJ whole genome shotgun (WGS) entry which is preliminary data.</text>
</comment>
<name>A0AA38P792_9AGAR</name>
<dbReference type="EMBL" id="MU806245">
    <property type="protein sequence ID" value="KAJ3837461.1"/>
    <property type="molecule type" value="Genomic_DNA"/>
</dbReference>
<sequence>MYPRTCSFGLETEQDRTAPSPTRMILSRTVGPPALLKEPCLLCWQSSESKFGSTFIFCLLLFFSTVPLVNHLEVTPQLRRIVVARSTRLMQLQEALSEALLSSHLWHWWYSSIESSREGREIECTAVARLSIKSNVNHNVDLTIKAKLFS</sequence>
<protein>
    <submittedName>
        <fullName evidence="1">Uncharacterized protein</fullName>
    </submittedName>
</protein>
<dbReference type="AlphaFoldDB" id="A0AA38P792"/>
<accession>A0AA38P792</accession>
<evidence type="ECO:0000313" key="2">
    <source>
        <dbReference type="Proteomes" id="UP001163846"/>
    </source>
</evidence>
<proteinExistence type="predicted"/>
<keyword evidence="2" id="KW-1185">Reference proteome</keyword>
<organism evidence="1 2">
    <name type="scientific">Lentinula raphanica</name>
    <dbReference type="NCBI Taxonomy" id="153919"/>
    <lineage>
        <taxon>Eukaryota</taxon>
        <taxon>Fungi</taxon>
        <taxon>Dikarya</taxon>
        <taxon>Basidiomycota</taxon>
        <taxon>Agaricomycotina</taxon>
        <taxon>Agaricomycetes</taxon>
        <taxon>Agaricomycetidae</taxon>
        <taxon>Agaricales</taxon>
        <taxon>Marasmiineae</taxon>
        <taxon>Omphalotaceae</taxon>
        <taxon>Lentinula</taxon>
    </lineage>
</organism>